<evidence type="ECO:0000256" key="1">
    <source>
        <dbReference type="SAM" id="MobiDB-lite"/>
    </source>
</evidence>
<evidence type="ECO:0000313" key="4">
    <source>
        <dbReference type="Proteomes" id="UP000030765"/>
    </source>
</evidence>
<evidence type="ECO:0000313" key="3">
    <source>
        <dbReference type="EnsemblMetazoa" id="ASIC004933-PA"/>
    </source>
</evidence>
<gene>
    <name evidence="2" type="ORF">ZHAS_00004933</name>
</gene>
<dbReference type="EMBL" id="ATLV01013331">
    <property type="status" value="NOT_ANNOTATED_CDS"/>
    <property type="molecule type" value="Genomic_DNA"/>
</dbReference>
<reference evidence="3" key="2">
    <citation type="submission" date="2020-05" db="UniProtKB">
        <authorList>
            <consortium name="EnsemblMetazoa"/>
        </authorList>
    </citation>
    <scope>IDENTIFICATION</scope>
</reference>
<dbReference type="VEuPathDB" id="VectorBase:ASIS004899"/>
<accession>A0A084VI90</accession>
<feature type="compositionally biased region" description="Pro residues" evidence="1">
    <location>
        <begin position="75"/>
        <end position="85"/>
    </location>
</feature>
<dbReference type="EMBL" id="KE524853">
    <property type="protein sequence ID" value="KFB37684.1"/>
    <property type="molecule type" value="Genomic_DNA"/>
</dbReference>
<protein>
    <submittedName>
        <fullName evidence="2 3">Transposase</fullName>
    </submittedName>
</protein>
<keyword evidence="4" id="KW-1185">Reference proteome</keyword>
<organism evidence="2">
    <name type="scientific">Anopheles sinensis</name>
    <name type="common">Mosquito</name>
    <dbReference type="NCBI Taxonomy" id="74873"/>
    <lineage>
        <taxon>Eukaryota</taxon>
        <taxon>Metazoa</taxon>
        <taxon>Ecdysozoa</taxon>
        <taxon>Arthropoda</taxon>
        <taxon>Hexapoda</taxon>
        <taxon>Insecta</taxon>
        <taxon>Pterygota</taxon>
        <taxon>Neoptera</taxon>
        <taxon>Endopterygota</taxon>
        <taxon>Diptera</taxon>
        <taxon>Nematocera</taxon>
        <taxon>Culicoidea</taxon>
        <taxon>Culicidae</taxon>
        <taxon>Anophelinae</taxon>
        <taxon>Anopheles</taxon>
    </lineage>
</organism>
<dbReference type="VEuPathDB" id="VectorBase:ASIC004933"/>
<proteinExistence type="predicted"/>
<dbReference type="EnsemblMetazoa" id="ASIC004933-RA">
    <property type="protein sequence ID" value="ASIC004933-PA"/>
    <property type="gene ID" value="ASIC004933"/>
</dbReference>
<evidence type="ECO:0000313" key="2">
    <source>
        <dbReference type="EMBL" id="KFB37684.1"/>
    </source>
</evidence>
<feature type="region of interest" description="Disordered" evidence="1">
    <location>
        <begin position="67"/>
        <end position="109"/>
    </location>
</feature>
<dbReference type="AlphaFoldDB" id="A0A084VI90"/>
<name>A0A084VI90_ANOSI</name>
<reference evidence="2 4" key="1">
    <citation type="journal article" date="2014" name="BMC Genomics">
        <title>Genome sequence of Anopheles sinensis provides insight into genetics basis of mosquito competence for malaria parasites.</title>
        <authorList>
            <person name="Zhou D."/>
            <person name="Zhang D."/>
            <person name="Ding G."/>
            <person name="Shi L."/>
            <person name="Hou Q."/>
            <person name="Ye Y."/>
            <person name="Xu Y."/>
            <person name="Zhou H."/>
            <person name="Xiong C."/>
            <person name="Li S."/>
            <person name="Yu J."/>
            <person name="Hong S."/>
            <person name="Yu X."/>
            <person name="Zou P."/>
            <person name="Chen C."/>
            <person name="Chang X."/>
            <person name="Wang W."/>
            <person name="Lv Y."/>
            <person name="Sun Y."/>
            <person name="Ma L."/>
            <person name="Shen B."/>
            <person name="Zhu C."/>
        </authorList>
    </citation>
    <scope>NUCLEOTIDE SEQUENCE [LARGE SCALE GENOMIC DNA]</scope>
</reference>
<dbReference type="Proteomes" id="UP000030765">
    <property type="component" value="Unassembled WGS sequence"/>
</dbReference>
<feature type="compositionally biased region" description="Polar residues" evidence="1">
    <location>
        <begin position="98"/>
        <end position="108"/>
    </location>
</feature>
<sequence>MEDGGTDPENNNSSHCGMLGISMPCEGAGHDFSTVRKELEYANAIAAHYGAPSEKTDRVISYKIEQTAGGRSPKKPGPSSPPPSLPGVFRGRGKVNNFPGSSSVSAQTGRRRQREQIIIIIAIAPTKGKEKRELQELAVKNLLCEHTLARVCCRAHWANERIDFVSEGVDGWARKRGTRDGVCVCGSI</sequence>